<sequence length="61" mass="7137">MNVFLGLSLNSDYQGNKEKIFKAFKKKSKTQALKLLTFFVNRFLISLEKLFFLKNQSSSAW</sequence>
<reference evidence="1 2" key="1">
    <citation type="submission" date="2018-09" db="EMBL/GenBank/DDBJ databases">
        <authorList>
            <consortium name="Pathogen Informatics"/>
        </authorList>
    </citation>
    <scope>NUCLEOTIDE SEQUENCE [LARGE SCALE GENOMIC DNA]</scope>
    <source>
        <strain evidence="1 2">OH-22767</strain>
    </source>
</reference>
<dbReference type="EMBL" id="UNSC01000002">
    <property type="protein sequence ID" value="SZD71549.1"/>
    <property type="molecule type" value="Genomic_DNA"/>
</dbReference>
<evidence type="ECO:0000313" key="1">
    <source>
        <dbReference type="EMBL" id="SZD71549.1"/>
    </source>
</evidence>
<gene>
    <name evidence="1" type="ORF">SAMEA104719789_00597</name>
</gene>
<accession>A0A383TWL1</accession>
<dbReference type="AlphaFoldDB" id="A0A383TWL1"/>
<proteinExistence type="predicted"/>
<organism evidence="1 2">
    <name type="scientific">Candidatus Ornithobacterium hominis</name>
    <dbReference type="NCBI Taxonomy" id="2497989"/>
    <lineage>
        <taxon>Bacteria</taxon>
        <taxon>Pseudomonadati</taxon>
        <taxon>Bacteroidota</taxon>
        <taxon>Flavobacteriia</taxon>
        <taxon>Flavobacteriales</taxon>
        <taxon>Weeksellaceae</taxon>
        <taxon>Ornithobacterium</taxon>
    </lineage>
</organism>
<keyword evidence="2" id="KW-1185">Reference proteome</keyword>
<dbReference type="Proteomes" id="UP000262142">
    <property type="component" value="Unassembled WGS sequence"/>
</dbReference>
<protein>
    <submittedName>
        <fullName evidence="1">Uncharacterized protein</fullName>
    </submittedName>
</protein>
<evidence type="ECO:0000313" key="2">
    <source>
        <dbReference type="Proteomes" id="UP000262142"/>
    </source>
</evidence>
<name>A0A383TWL1_9FLAO</name>